<organism evidence="3 4">
    <name type="scientific">Triparma strigata</name>
    <dbReference type="NCBI Taxonomy" id="1606541"/>
    <lineage>
        <taxon>Eukaryota</taxon>
        <taxon>Sar</taxon>
        <taxon>Stramenopiles</taxon>
        <taxon>Ochrophyta</taxon>
        <taxon>Bolidophyceae</taxon>
        <taxon>Parmales</taxon>
        <taxon>Triparmaceae</taxon>
        <taxon>Triparma</taxon>
    </lineage>
</organism>
<keyword evidence="4" id="KW-1185">Reference proteome</keyword>
<reference evidence="4" key="1">
    <citation type="journal article" date="2023" name="Commun. Biol.">
        <title>Genome analysis of Parmales, the sister group of diatoms, reveals the evolutionary specialization of diatoms from phago-mixotrophs to photoautotrophs.</title>
        <authorList>
            <person name="Ban H."/>
            <person name="Sato S."/>
            <person name="Yoshikawa S."/>
            <person name="Yamada K."/>
            <person name="Nakamura Y."/>
            <person name="Ichinomiya M."/>
            <person name="Sato N."/>
            <person name="Blanc-Mathieu R."/>
            <person name="Endo H."/>
            <person name="Kuwata A."/>
            <person name="Ogata H."/>
        </authorList>
    </citation>
    <scope>NUCLEOTIDE SEQUENCE [LARGE SCALE GENOMIC DNA]</scope>
    <source>
        <strain evidence="4">NIES 3701</strain>
    </source>
</reference>
<dbReference type="SUPFAM" id="SSF57850">
    <property type="entry name" value="RING/U-box"/>
    <property type="match status" value="1"/>
</dbReference>
<gene>
    <name evidence="3" type="ORF">TrST_g11064</name>
</gene>
<dbReference type="GO" id="GO:0016567">
    <property type="term" value="P:protein ubiquitination"/>
    <property type="evidence" value="ECO:0007669"/>
    <property type="project" value="InterPro"/>
</dbReference>
<dbReference type="PROSITE" id="PS51698">
    <property type="entry name" value="U_BOX"/>
    <property type="match status" value="1"/>
</dbReference>
<evidence type="ECO:0000259" key="2">
    <source>
        <dbReference type="PROSITE" id="PS51698"/>
    </source>
</evidence>
<evidence type="ECO:0000313" key="3">
    <source>
        <dbReference type="EMBL" id="GMH82517.1"/>
    </source>
</evidence>
<name>A0A9W7EL26_9STRA</name>
<dbReference type="AlphaFoldDB" id="A0A9W7EL26"/>
<feature type="domain" description="U-box" evidence="2">
    <location>
        <begin position="37"/>
        <end position="114"/>
    </location>
</feature>
<dbReference type="InterPro" id="IPR013083">
    <property type="entry name" value="Znf_RING/FYVE/PHD"/>
</dbReference>
<dbReference type="SMART" id="SM00504">
    <property type="entry name" value="Ubox"/>
    <property type="match status" value="1"/>
</dbReference>
<proteinExistence type="predicted"/>
<dbReference type="Pfam" id="PF04564">
    <property type="entry name" value="U-box"/>
    <property type="match status" value="1"/>
</dbReference>
<evidence type="ECO:0000313" key="4">
    <source>
        <dbReference type="Proteomes" id="UP001165085"/>
    </source>
</evidence>
<feature type="coiled-coil region" evidence="1">
    <location>
        <begin position="235"/>
        <end position="262"/>
    </location>
</feature>
<dbReference type="Proteomes" id="UP001165085">
    <property type="component" value="Unassembled WGS sequence"/>
</dbReference>
<keyword evidence="1" id="KW-0175">Coiled coil</keyword>
<dbReference type="GO" id="GO:0004842">
    <property type="term" value="F:ubiquitin-protein transferase activity"/>
    <property type="evidence" value="ECO:0007669"/>
    <property type="project" value="InterPro"/>
</dbReference>
<dbReference type="InterPro" id="IPR003613">
    <property type="entry name" value="Ubox_domain"/>
</dbReference>
<protein>
    <recommendedName>
        <fullName evidence="2">U-box domain-containing protein</fullName>
    </recommendedName>
</protein>
<dbReference type="Gene3D" id="3.30.40.10">
    <property type="entry name" value="Zinc/RING finger domain, C3HC4 (zinc finger)"/>
    <property type="match status" value="1"/>
</dbReference>
<evidence type="ECO:0000256" key="1">
    <source>
        <dbReference type="SAM" id="Coils"/>
    </source>
</evidence>
<dbReference type="OrthoDB" id="4062651at2759"/>
<sequence length="332" mass="36735">MSTFAALPPQPPPSSELSYSPFEGSLSLESAYMASITPPKELVCPISLSLFVNPVLAPDGFTYEEKSVKEWWGSRSGTFRSPVTGEECEGGGGLGENKGIKSLCNGWLEKVDGYVSARCTVANIREKWSEECLEGKGYFLPLFTVGCATGAGRCLDGGGVAFNLIVSGRVRPDVIMRVVDSSGVCCLLGGTIDGEEVSVVDACYRNRDSSGTVLGEREEWSKLAENLGNVADKMVVRERRRKERQREENEEWRRRQDTLRRRNIESTGINEFQGNGVGRMQNGVGYFPSIWTLQFLGSVPSGGGEEEKRRRRQIQLVMRALCFFVFAFFIFV</sequence>
<dbReference type="EMBL" id="BRXY01000269">
    <property type="protein sequence ID" value="GMH82517.1"/>
    <property type="molecule type" value="Genomic_DNA"/>
</dbReference>
<accession>A0A9W7EL26</accession>
<comment type="caution">
    <text evidence="3">The sequence shown here is derived from an EMBL/GenBank/DDBJ whole genome shotgun (WGS) entry which is preliminary data.</text>
</comment>